<sequence length="68" mass="7742">MCTRGSAILFGEEDCTKTAQSDDCSLKVSTKVSPSREKKDGERKDRDKEDRQHDEQASDFFEAEERIA</sequence>
<reference evidence="1 2" key="1">
    <citation type="journal article" date="2021" name="Hortic Res">
        <title>High-quality reference genome and annotation aids understanding of berry development for evergreen blueberry (Vaccinium darrowii).</title>
        <authorList>
            <person name="Yu J."/>
            <person name="Hulse-Kemp A.M."/>
            <person name="Babiker E."/>
            <person name="Staton M."/>
        </authorList>
    </citation>
    <scope>NUCLEOTIDE SEQUENCE [LARGE SCALE GENOMIC DNA]</scope>
    <source>
        <strain evidence="2">cv. NJ 8807/NJ 8810</strain>
        <tissue evidence="1">Young leaf</tissue>
    </source>
</reference>
<protein>
    <submittedName>
        <fullName evidence="1">Uncharacterized protein</fullName>
    </submittedName>
</protein>
<evidence type="ECO:0000313" key="2">
    <source>
        <dbReference type="Proteomes" id="UP000828048"/>
    </source>
</evidence>
<dbReference type="Proteomes" id="UP000828048">
    <property type="component" value="Chromosome 7"/>
</dbReference>
<evidence type="ECO:0000313" key="1">
    <source>
        <dbReference type="EMBL" id="KAH7848887.1"/>
    </source>
</evidence>
<accession>A0ACB7Y707</accession>
<name>A0ACB7Y707_9ERIC</name>
<proteinExistence type="predicted"/>
<dbReference type="EMBL" id="CM037157">
    <property type="protein sequence ID" value="KAH7848887.1"/>
    <property type="molecule type" value="Genomic_DNA"/>
</dbReference>
<comment type="caution">
    <text evidence="1">The sequence shown here is derived from an EMBL/GenBank/DDBJ whole genome shotgun (WGS) entry which is preliminary data.</text>
</comment>
<organism evidence="1 2">
    <name type="scientific">Vaccinium darrowii</name>
    <dbReference type="NCBI Taxonomy" id="229202"/>
    <lineage>
        <taxon>Eukaryota</taxon>
        <taxon>Viridiplantae</taxon>
        <taxon>Streptophyta</taxon>
        <taxon>Embryophyta</taxon>
        <taxon>Tracheophyta</taxon>
        <taxon>Spermatophyta</taxon>
        <taxon>Magnoliopsida</taxon>
        <taxon>eudicotyledons</taxon>
        <taxon>Gunneridae</taxon>
        <taxon>Pentapetalae</taxon>
        <taxon>asterids</taxon>
        <taxon>Ericales</taxon>
        <taxon>Ericaceae</taxon>
        <taxon>Vaccinioideae</taxon>
        <taxon>Vaccinieae</taxon>
        <taxon>Vaccinium</taxon>
    </lineage>
</organism>
<gene>
    <name evidence="1" type="ORF">Vadar_009755</name>
</gene>
<keyword evidence="2" id="KW-1185">Reference proteome</keyword>